<organism evidence="1 4">
    <name type="scientific">Yersinia pekkanenii</name>
    <dbReference type="NCBI Taxonomy" id="1288385"/>
    <lineage>
        <taxon>Bacteria</taxon>
        <taxon>Pseudomonadati</taxon>
        <taxon>Pseudomonadota</taxon>
        <taxon>Gammaproteobacteria</taxon>
        <taxon>Enterobacterales</taxon>
        <taxon>Yersiniaceae</taxon>
        <taxon>Yersinia</taxon>
    </lineage>
</organism>
<dbReference type="Proteomes" id="UP000044625">
    <property type="component" value="Unassembled WGS sequence"/>
</dbReference>
<dbReference type="Proteomes" id="UP000045840">
    <property type="component" value="Unassembled WGS sequence"/>
</dbReference>
<dbReference type="EMBL" id="CWJL01000021">
    <property type="protein sequence ID" value="CRY68443.1"/>
    <property type="molecule type" value="Genomic_DNA"/>
</dbReference>
<reference evidence="1" key="2">
    <citation type="submission" date="2015-03" db="EMBL/GenBank/DDBJ databases">
        <authorList>
            <person name="Murphy D."/>
        </authorList>
    </citation>
    <scope>NUCLEOTIDE SEQUENCE [LARGE SCALE GENOMIC DNA]</scope>
    <source>
        <strain evidence="1">A125KOH2</strain>
    </source>
</reference>
<dbReference type="STRING" id="1288385.ERS137968_03555"/>
<gene>
    <name evidence="1" type="ORF">ERS008529_03241</name>
    <name evidence="2" type="ORF">ERS137968_03555</name>
</gene>
<keyword evidence="3" id="KW-1185">Reference proteome</keyword>
<evidence type="ECO:0000313" key="1">
    <source>
        <dbReference type="EMBL" id="CNI15834.1"/>
    </source>
</evidence>
<name>A0A0T9QK32_9GAMM</name>
<reference evidence="2 3" key="1">
    <citation type="submission" date="2015-03" db="EMBL/GenBank/DDBJ databases">
        <authorList>
            <consortium name="Pathogen Informatics"/>
            <person name="Murphy D."/>
        </authorList>
    </citation>
    <scope>NUCLEOTIDE SEQUENCE [LARGE SCALE GENOMIC DNA]</scope>
    <source>
        <strain evidence="2">Type strain: CIP110230</strain>
        <strain evidence="3">type strain: CIP110230</strain>
    </source>
</reference>
<evidence type="ECO:0000313" key="3">
    <source>
        <dbReference type="Proteomes" id="UP000044625"/>
    </source>
</evidence>
<dbReference type="AlphaFoldDB" id="A0A0T9QK32"/>
<reference evidence="4" key="3">
    <citation type="submission" date="2015-03" db="EMBL/GenBank/DDBJ databases">
        <authorList>
            <consortium name="Pathogen Informatics"/>
        </authorList>
    </citation>
    <scope>NUCLEOTIDE SEQUENCE [LARGE SCALE GENOMIC DNA]</scope>
    <source>
        <strain evidence="4">A125KOH2</strain>
    </source>
</reference>
<dbReference type="EMBL" id="CQAZ01000031">
    <property type="protein sequence ID" value="CNI15834.1"/>
    <property type="molecule type" value="Genomic_DNA"/>
</dbReference>
<proteinExistence type="predicted"/>
<evidence type="ECO:0000313" key="2">
    <source>
        <dbReference type="EMBL" id="CRY68443.1"/>
    </source>
</evidence>
<accession>A0A0T9QK32</accession>
<evidence type="ECO:0000313" key="4">
    <source>
        <dbReference type="Proteomes" id="UP000045840"/>
    </source>
</evidence>
<protein>
    <submittedName>
        <fullName evidence="1">Gene D protein</fullName>
    </submittedName>
</protein>
<sequence length="160" mass="17658">MDSATTLTIRARSADFRGSLNSRREASYHDTTLGAVVTQIAQRNKRVASLALTTVYATKAQAMRAAQAKWDKLQRSVAEFSINLAMGRADLYPETPVRLKGFKSVIDQQTWIITKVTHNLGDNGYPTRSEAANKTFGCSCNEKAPKCGAFFRCGQCMDIE</sequence>